<protein>
    <recommendedName>
        <fullName evidence="3">Methyltransferase, TIGR04325 family</fullName>
    </recommendedName>
</protein>
<keyword evidence="2" id="KW-1185">Reference proteome</keyword>
<reference evidence="1 2" key="1">
    <citation type="submission" date="2019-02" db="EMBL/GenBank/DDBJ databases">
        <title>Deep-cultivation of Planctomycetes and their phenomic and genomic characterization uncovers novel biology.</title>
        <authorList>
            <person name="Wiegand S."/>
            <person name="Jogler M."/>
            <person name="Boedeker C."/>
            <person name="Pinto D."/>
            <person name="Vollmers J."/>
            <person name="Rivas-Marin E."/>
            <person name="Kohn T."/>
            <person name="Peeters S.H."/>
            <person name="Heuer A."/>
            <person name="Rast P."/>
            <person name="Oberbeckmann S."/>
            <person name="Bunk B."/>
            <person name="Jeske O."/>
            <person name="Meyerdierks A."/>
            <person name="Storesund J.E."/>
            <person name="Kallscheuer N."/>
            <person name="Luecker S."/>
            <person name="Lage O.M."/>
            <person name="Pohl T."/>
            <person name="Merkel B.J."/>
            <person name="Hornburger P."/>
            <person name="Mueller R.-W."/>
            <person name="Bruemmer F."/>
            <person name="Labrenz M."/>
            <person name="Spormann A.M."/>
            <person name="Op den Camp H."/>
            <person name="Overmann J."/>
            <person name="Amann R."/>
            <person name="Jetten M.S.M."/>
            <person name="Mascher T."/>
            <person name="Medema M.H."/>
            <person name="Devos D.P."/>
            <person name="Kaster A.-K."/>
            <person name="Ovreas L."/>
            <person name="Rohde M."/>
            <person name="Galperin M.Y."/>
            <person name="Jogler C."/>
        </authorList>
    </citation>
    <scope>NUCLEOTIDE SEQUENCE [LARGE SCALE GENOMIC DNA]</scope>
    <source>
        <strain evidence="1 2">Pla110</strain>
    </source>
</reference>
<proteinExistence type="predicted"/>
<dbReference type="AlphaFoldDB" id="A0A518CJ22"/>
<dbReference type="InterPro" id="IPR027612">
    <property type="entry name" value="Put_MTase_LIC12133"/>
</dbReference>
<dbReference type="KEGG" id="plon:Pla110_08990"/>
<organism evidence="1 2">
    <name type="scientific">Polystyrenella longa</name>
    <dbReference type="NCBI Taxonomy" id="2528007"/>
    <lineage>
        <taxon>Bacteria</taxon>
        <taxon>Pseudomonadati</taxon>
        <taxon>Planctomycetota</taxon>
        <taxon>Planctomycetia</taxon>
        <taxon>Planctomycetales</taxon>
        <taxon>Planctomycetaceae</taxon>
        <taxon>Polystyrenella</taxon>
    </lineage>
</organism>
<sequence>MTKWREHLRSWLPPALLRWRRRWNPNLIRFTGDYPNFETALADASGYDSELIQKRVIDAQRQVRAGKGLFAQDGVVIDSACPPLRLLSVLYHLGLEKDSKSISVIDFGGALGSTYDRCRHAAPVDLKFDWTIVEQPALIQAGRDDFTTSELKFSPSIEERLAQGPVDLLLLSGVLPYLQEPFSFLRMIANTEIPWIVIDRTPLLFQKCNRLTLQHVPASIYGSPQSYPAWFLDHNELCDILSSHYEIISQHPSGDGEFDLGDVQSLSYGMIWKRRDPAGLVGTTDRHR</sequence>
<dbReference type="RefSeq" id="WP_144993607.1">
    <property type="nucleotide sequence ID" value="NZ_CP036281.1"/>
</dbReference>
<evidence type="ECO:0008006" key="3">
    <source>
        <dbReference type="Google" id="ProtNLM"/>
    </source>
</evidence>
<evidence type="ECO:0000313" key="1">
    <source>
        <dbReference type="EMBL" id="QDU79194.1"/>
    </source>
</evidence>
<dbReference type="Proteomes" id="UP000317178">
    <property type="component" value="Chromosome"/>
</dbReference>
<gene>
    <name evidence="1" type="ORF">Pla110_08990</name>
</gene>
<dbReference type="NCBIfam" id="TIGR04325">
    <property type="entry name" value="MTase_LIC12133"/>
    <property type="match status" value="1"/>
</dbReference>
<dbReference type="EMBL" id="CP036281">
    <property type="protein sequence ID" value="QDU79194.1"/>
    <property type="molecule type" value="Genomic_DNA"/>
</dbReference>
<dbReference type="OrthoDB" id="5180856at2"/>
<evidence type="ECO:0000313" key="2">
    <source>
        <dbReference type="Proteomes" id="UP000317178"/>
    </source>
</evidence>
<accession>A0A518CJ22</accession>
<name>A0A518CJ22_9PLAN</name>